<protein>
    <recommendedName>
        <fullName evidence="1">Transposase (putative) gypsy type domain-containing protein</fullName>
    </recommendedName>
</protein>
<reference evidence="2" key="1">
    <citation type="submission" date="2023-04" db="EMBL/GenBank/DDBJ databases">
        <authorList>
            <person name="Vijverberg K."/>
            <person name="Xiong W."/>
            <person name="Schranz E."/>
        </authorList>
    </citation>
    <scope>NUCLEOTIDE SEQUENCE</scope>
</reference>
<dbReference type="AlphaFoldDB" id="A0AA35YS27"/>
<proteinExistence type="predicted"/>
<dbReference type="InterPro" id="IPR007321">
    <property type="entry name" value="Transposase_28"/>
</dbReference>
<accession>A0AA35YS27</accession>
<dbReference type="Pfam" id="PF04195">
    <property type="entry name" value="Transposase_28"/>
    <property type="match status" value="1"/>
</dbReference>
<dbReference type="Proteomes" id="UP001177003">
    <property type="component" value="Chromosome 4"/>
</dbReference>
<organism evidence="2 3">
    <name type="scientific">Lactuca saligna</name>
    <name type="common">Willowleaf lettuce</name>
    <dbReference type="NCBI Taxonomy" id="75948"/>
    <lineage>
        <taxon>Eukaryota</taxon>
        <taxon>Viridiplantae</taxon>
        <taxon>Streptophyta</taxon>
        <taxon>Embryophyta</taxon>
        <taxon>Tracheophyta</taxon>
        <taxon>Spermatophyta</taxon>
        <taxon>Magnoliopsida</taxon>
        <taxon>eudicotyledons</taxon>
        <taxon>Gunneridae</taxon>
        <taxon>Pentapetalae</taxon>
        <taxon>asterids</taxon>
        <taxon>campanulids</taxon>
        <taxon>Asterales</taxon>
        <taxon>Asteraceae</taxon>
        <taxon>Cichorioideae</taxon>
        <taxon>Cichorieae</taxon>
        <taxon>Lactucinae</taxon>
        <taxon>Lactuca</taxon>
    </lineage>
</organism>
<dbReference type="EMBL" id="OX465080">
    <property type="protein sequence ID" value="CAI9278887.1"/>
    <property type="molecule type" value="Genomic_DNA"/>
</dbReference>
<feature type="domain" description="Transposase (putative) gypsy type" evidence="1">
    <location>
        <begin position="29"/>
        <end position="93"/>
    </location>
</feature>
<keyword evidence="3" id="KW-1185">Reference proteome</keyword>
<sequence length="100" mass="11653">MVSLLSMVWSSFHQVRRSSPLSPEKVGIYQKTMDVGLLLPLTDFQEEVLQRDGCKVQMLTPNVVNKVVAFEMICRANEYLPDYFVFKYFLHFCCTGDKYM</sequence>
<name>A0AA35YS27_LACSI</name>
<gene>
    <name evidence="2" type="ORF">LSALG_LOCUS18716</name>
</gene>
<evidence type="ECO:0000259" key="1">
    <source>
        <dbReference type="Pfam" id="PF04195"/>
    </source>
</evidence>
<evidence type="ECO:0000313" key="2">
    <source>
        <dbReference type="EMBL" id="CAI9278887.1"/>
    </source>
</evidence>
<evidence type="ECO:0000313" key="3">
    <source>
        <dbReference type="Proteomes" id="UP001177003"/>
    </source>
</evidence>